<gene>
    <name evidence="1" type="ORF">G4V63_22495</name>
</gene>
<reference evidence="1" key="1">
    <citation type="submission" date="2020-02" db="EMBL/GenBank/DDBJ databases">
        <title>Draft genome sequence of Candidatus Afipia apatlaquensis IBT-C3, a potential strain for decolorization of textile dyes.</title>
        <authorList>
            <person name="Sanchez-Reyes A."/>
            <person name="Breton-Deval L."/>
            <person name="Mangelson H."/>
            <person name="Sanchez-Flores A."/>
        </authorList>
    </citation>
    <scope>NUCLEOTIDE SEQUENCE [LARGE SCALE GENOMIC DNA]</scope>
    <source>
        <strain evidence="1">IBT-C3</strain>
    </source>
</reference>
<protein>
    <submittedName>
        <fullName evidence="1">DUF2336 domain-containing protein</fullName>
    </submittedName>
</protein>
<dbReference type="EMBL" id="JAAMRR010001142">
    <property type="protein sequence ID" value="NGX97875.1"/>
    <property type="molecule type" value="Genomic_DNA"/>
</dbReference>
<accession>A0A7C9VNK4</accession>
<sequence>MHNHFIQELQDAIGNRSADRRVTTLRKVTDLFLDQGSRLGLAQIEIFDSLLLGFIDDCDVDVLVELSRKLAPVPFAPASVVRKLASDLNVTVASPVLTQSPVLSGDDLLEIATSRGQGHLLAISGRAKIGAALTQALIDLGDRDVLRRVAGNEGAAISRAGLLRLVAASKGDPLLAEKTGLRADLPVRLLHELLDNCAGAVHARLMAKAPTSLRGEIQSRVETIALESKRQAERPRDLRSALALVERLVEKRQLTEDKLLEFAKDRQYETIIAALAAMTGAPIPLIQPLMRIHRHDGLMTACRAADLSWETAKAVILSRLLSLPAAEIEQLRKKYEDISFSSARRALIIWQEQTMKPRRAG</sequence>
<keyword evidence="2" id="KW-1185">Reference proteome</keyword>
<dbReference type="InterPro" id="IPR019285">
    <property type="entry name" value="DUF2336"/>
</dbReference>
<dbReference type="Pfam" id="PF10098">
    <property type="entry name" value="DUF2336"/>
    <property type="match status" value="1"/>
</dbReference>
<dbReference type="AlphaFoldDB" id="A0A7C9VNK4"/>
<comment type="caution">
    <text evidence="1">The sequence shown here is derived from an EMBL/GenBank/DDBJ whole genome shotgun (WGS) entry which is preliminary data.</text>
</comment>
<dbReference type="Proteomes" id="UP000480266">
    <property type="component" value="Unassembled WGS sequence"/>
</dbReference>
<evidence type="ECO:0000313" key="2">
    <source>
        <dbReference type="Proteomes" id="UP000480266"/>
    </source>
</evidence>
<name>A0A7C9VNK4_9BRAD</name>
<organism evidence="1 2">
    <name type="scientific">Candidatus Afipia apatlaquensis</name>
    <dbReference type="NCBI Taxonomy" id="2712852"/>
    <lineage>
        <taxon>Bacteria</taxon>
        <taxon>Pseudomonadati</taxon>
        <taxon>Pseudomonadota</taxon>
        <taxon>Alphaproteobacteria</taxon>
        <taxon>Hyphomicrobiales</taxon>
        <taxon>Nitrobacteraceae</taxon>
        <taxon>Afipia</taxon>
    </lineage>
</organism>
<evidence type="ECO:0000313" key="1">
    <source>
        <dbReference type="EMBL" id="NGX97875.1"/>
    </source>
</evidence>
<proteinExistence type="predicted"/>